<dbReference type="AlphaFoldDB" id="V5ICD0"/>
<proteinExistence type="evidence at transcript level"/>
<dbReference type="InterPro" id="IPR011694">
    <property type="entry name" value="Ixonnexin-like"/>
</dbReference>
<dbReference type="GO" id="GO:0005576">
    <property type="term" value="C:extracellular region"/>
    <property type="evidence" value="ECO:0007669"/>
    <property type="project" value="UniProtKB-SubCell"/>
</dbReference>
<organism evidence="4">
    <name type="scientific">Ixodes ricinus</name>
    <name type="common">Common tick</name>
    <name type="synonym">Acarus ricinus</name>
    <dbReference type="NCBI Taxonomy" id="34613"/>
    <lineage>
        <taxon>Eukaryota</taxon>
        <taxon>Metazoa</taxon>
        <taxon>Ecdysozoa</taxon>
        <taxon>Arthropoda</taxon>
        <taxon>Chelicerata</taxon>
        <taxon>Arachnida</taxon>
        <taxon>Acari</taxon>
        <taxon>Parasitiformes</taxon>
        <taxon>Ixodida</taxon>
        <taxon>Ixodoidea</taxon>
        <taxon>Ixodidae</taxon>
        <taxon>Ixodinae</taxon>
        <taxon>Ixodes</taxon>
    </lineage>
</organism>
<feature type="chain" id="PRO_5004736837" evidence="3">
    <location>
        <begin position="23"/>
        <end position="81"/>
    </location>
</feature>
<evidence type="ECO:0000313" key="4">
    <source>
        <dbReference type="EMBL" id="JAB70566.1"/>
    </source>
</evidence>
<name>V5ICD0_IXORI</name>
<accession>V5ICD0</accession>
<evidence type="ECO:0000256" key="3">
    <source>
        <dbReference type="SAM" id="SignalP"/>
    </source>
</evidence>
<keyword evidence="3" id="KW-0732">Signal</keyword>
<reference evidence="4" key="1">
    <citation type="journal article" date="2015" name="Sci. Rep.">
        <title>Tissue- and time-dependent transcription in Ixodes ricinus salivary glands and midguts when blood feeding on the vertebrate host.</title>
        <authorList>
            <person name="Kotsyfakis M."/>
            <person name="Schwarz A."/>
            <person name="Erhart J."/>
            <person name="Ribeiro J.M."/>
        </authorList>
    </citation>
    <scope>NUCLEOTIDE SEQUENCE</scope>
    <source>
        <tissue evidence="4">Salivary gland and midgut</tissue>
    </source>
</reference>
<sequence>MGLTGTTLVLAVSLAFLGSAAAHNCQNGTDLNRRLIEKAATFTAGTLTPIHGQIFLGNEKNAFTTTGDRGKCQNGECYLTT</sequence>
<dbReference type="Pfam" id="PF07771">
    <property type="entry name" value="TSGP1"/>
    <property type="match status" value="1"/>
</dbReference>
<protein>
    <submittedName>
        <fullName evidence="4">Putative tick salivary peptide group 1</fullName>
    </submittedName>
</protein>
<keyword evidence="2" id="KW-0964">Secreted</keyword>
<evidence type="ECO:0000256" key="1">
    <source>
        <dbReference type="ARBA" id="ARBA00004613"/>
    </source>
</evidence>
<feature type="signal peptide" evidence="3">
    <location>
        <begin position="1"/>
        <end position="22"/>
    </location>
</feature>
<dbReference type="EMBL" id="GANP01013902">
    <property type="protein sequence ID" value="JAB70566.1"/>
    <property type="molecule type" value="mRNA"/>
</dbReference>
<evidence type="ECO:0000256" key="2">
    <source>
        <dbReference type="ARBA" id="ARBA00022525"/>
    </source>
</evidence>
<comment type="subcellular location">
    <subcellularLocation>
        <location evidence="1">Secreted</location>
    </subcellularLocation>
</comment>